<sequence>MTTKIGTLKTVAFDAPDHQALARFYVALTGGEVHDREDDWVTAFTGDGWRLGFQAAPGHIAPRWPDPEHPQQMHLDFQVAELATATAAAERLGARKLGGGEGRNVMADPAGHPFCLCINEQSEPIRTFAVNVDCPDGEPLSAFYAAIFGYQLKYLRHRMAWIGAEESTPMGEVLFQPVADYRPPRWPEPAYPQQVHLDIHVEDIELAERQVLALGARRLPGEGVDWRVYADPDGHPFCLLWKV</sequence>
<accession>A0A895YFT8</accession>
<dbReference type="Proteomes" id="UP000662857">
    <property type="component" value="Chromosome"/>
</dbReference>
<protein>
    <submittedName>
        <fullName evidence="2">VOC family protein</fullName>
    </submittedName>
</protein>
<dbReference type="RefSeq" id="WP_239675488.1">
    <property type="nucleotide sequence ID" value="NZ_CP070499.1"/>
</dbReference>
<dbReference type="InterPro" id="IPR029068">
    <property type="entry name" value="Glyas_Bleomycin-R_OHBP_Dase"/>
</dbReference>
<gene>
    <name evidence="2" type="ORF">JQS43_17530</name>
</gene>
<dbReference type="CDD" id="cd06587">
    <property type="entry name" value="VOC"/>
    <property type="match status" value="2"/>
</dbReference>
<dbReference type="Gene3D" id="3.10.180.10">
    <property type="entry name" value="2,3-Dihydroxybiphenyl 1,2-Dioxygenase, domain 1"/>
    <property type="match status" value="2"/>
</dbReference>
<evidence type="ECO:0000259" key="1">
    <source>
        <dbReference type="Pfam" id="PF18029"/>
    </source>
</evidence>
<dbReference type="AlphaFoldDB" id="A0A895YFT8"/>
<dbReference type="EMBL" id="CP070499">
    <property type="protein sequence ID" value="QSB13406.1"/>
    <property type="molecule type" value="Genomic_DNA"/>
</dbReference>
<evidence type="ECO:0000313" key="3">
    <source>
        <dbReference type="Proteomes" id="UP000662857"/>
    </source>
</evidence>
<organism evidence="2 3">
    <name type="scientific">Natronosporangium hydrolyticum</name>
    <dbReference type="NCBI Taxonomy" id="2811111"/>
    <lineage>
        <taxon>Bacteria</taxon>
        <taxon>Bacillati</taxon>
        <taxon>Actinomycetota</taxon>
        <taxon>Actinomycetes</taxon>
        <taxon>Micromonosporales</taxon>
        <taxon>Micromonosporaceae</taxon>
        <taxon>Natronosporangium</taxon>
    </lineage>
</organism>
<dbReference type="Pfam" id="PF18029">
    <property type="entry name" value="Glyoxalase_6"/>
    <property type="match status" value="2"/>
</dbReference>
<evidence type="ECO:0000313" key="2">
    <source>
        <dbReference type="EMBL" id="QSB13406.1"/>
    </source>
</evidence>
<dbReference type="SUPFAM" id="SSF54593">
    <property type="entry name" value="Glyoxalase/Bleomycin resistance protein/Dihydroxybiphenyl dioxygenase"/>
    <property type="match status" value="2"/>
</dbReference>
<keyword evidence="3" id="KW-1185">Reference proteome</keyword>
<proteinExistence type="predicted"/>
<dbReference type="PANTHER" id="PTHR35908">
    <property type="entry name" value="HYPOTHETICAL FUSION PROTEIN"/>
    <property type="match status" value="1"/>
</dbReference>
<dbReference type="KEGG" id="nhy:JQS43_17530"/>
<name>A0A895YFT8_9ACTN</name>
<reference evidence="2" key="1">
    <citation type="submission" date="2021-02" db="EMBL/GenBank/DDBJ databases">
        <title>Natrosporangium hydrolyticum gen. nov., sp. nov, a haloalkaliphilic actinobacterium from a soda solonchak soil.</title>
        <authorList>
            <person name="Sorokin D.Y."/>
            <person name="Khijniak T.V."/>
            <person name="Zakharycheva A.P."/>
            <person name="Boueva O.V."/>
            <person name="Ariskina E.V."/>
            <person name="Hahnke R.L."/>
            <person name="Bunk B."/>
            <person name="Sproer C."/>
            <person name="Schumann P."/>
            <person name="Evtushenko L.I."/>
            <person name="Kublanov I.V."/>
        </authorList>
    </citation>
    <scope>NUCLEOTIDE SEQUENCE</scope>
    <source>
        <strain evidence="2">DSM 106523</strain>
    </source>
</reference>
<dbReference type="InterPro" id="IPR041581">
    <property type="entry name" value="Glyoxalase_6"/>
</dbReference>
<dbReference type="PANTHER" id="PTHR35908:SF1">
    <property type="entry name" value="CONSERVED PROTEIN"/>
    <property type="match status" value="1"/>
</dbReference>
<feature type="domain" description="Glyoxalase-like" evidence="1">
    <location>
        <begin position="130"/>
        <end position="240"/>
    </location>
</feature>
<feature type="domain" description="Glyoxalase-like" evidence="1">
    <location>
        <begin position="11"/>
        <end position="117"/>
    </location>
</feature>